<dbReference type="AlphaFoldDB" id="A0A6A3BYT1"/>
<reference evidence="7" key="1">
    <citation type="submission" date="2019-09" db="EMBL/GenBank/DDBJ databases">
        <title>Draft genome information of white flower Hibiscus syriacus.</title>
        <authorList>
            <person name="Kim Y.-M."/>
        </authorList>
    </citation>
    <scope>NUCLEOTIDE SEQUENCE [LARGE SCALE GENOMIC DNA]</scope>
    <source>
        <strain evidence="7">YM2019G1</strain>
        <tissue evidence="7">Leaf</tissue>
    </source>
</reference>
<evidence type="ECO:0000256" key="4">
    <source>
        <dbReference type="ARBA" id="ARBA00022833"/>
    </source>
</evidence>
<dbReference type="InterPro" id="IPR052035">
    <property type="entry name" value="ZnF_BED_domain_contain"/>
</dbReference>
<keyword evidence="3" id="KW-0863">Zinc-finger</keyword>
<dbReference type="Pfam" id="PF05699">
    <property type="entry name" value="Dimer_Tnp_hAT"/>
    <property type="match status" value="1"/>
</dbReference>
<evidence type="ECO:0000256" key="3">
    <source>
        <dbReference type="ARBA" id="ARBA00022771"/>
    </source>
</evidence>
<dbReference type="InterPro" id="IPR012337">
    <property type="entry name" value="RNaseH-like_sf"/>
</dbReference>
<comment type="subcellular location">
    <subcellularLocation>
        <location evidence="1">Nucleus</location>
    </subcellularLocation>
</comment>
<accession>A0A6A3BYT1</accession>
<evidence type="ECO:0000256" key="5">
    <source>
        <dbReference type="ARBA" id="ARBA00023242"/>
    </source>
</evidence>
<organism evidence="7">
    <name type="scientific">Hibiscus syriacus</name>
    <name type="common">Rose of Sharon</name>
    <dbReference type="NCBI Taxonomy" id="106335"/>
    <lineage>
        <taxon>Eukaryota</taxon>
        <taxon>Viridiplantae</taxon>
        <taxon>Streptophyta</taxon>
        <taxon>Embryophyta</taxon>
        <taxon>Tracheophyta</taxon>
        <taxon>Spermatophyta</taxon>
        <taxon>Magnoliopsida</taxon>
        <taxon>eudicotyledons</taxon>
        <taxon>Gunneridae</taxon>
        <taxon>Pentapetalae</taxon>
        <taxon>rosids</taxon>
        <taxon>malvids</taxon>
        <taxon>Malvales</taxon>
        <taxon>Malvaceae</taxon>
        <taxon>Malvoideae</taxon>
        <taxon>Hibiscus</taxon>
    </lineage>
</organism>
<keyword evidence="5" id="KW-0539">Nucleus</keyword>
<gene>
    <name evidence="7" type="ORF">F3Y22_tig00109919pilonHSYRG00046</name>
</gene>
<evidence type="ECO:0000313" key="7">
    <source>
        <dbReference type="EMBL" id="KAE8720089.1"/>
    </source>
</evidence>
<proteinExistence type="predicted"/>
<dbReference type="SUPFAM" id="SSF53098">
    <property type="entry name" value="Ribonuclease H-like"/>
    <property type="match status" value="1"/>
</dbReference>
<keyword evidence="2" id="KW-0479">Metal-binding</keyword>
<dbReference type="EMBL" id="VEPZ02000776">
    <property type="protein sequence ID" value="KAE8720089.1"/>
    <property type="molecule type" value="Genomic_DNA"/>
</dbReference>
<feature type="domain" description="HAT C-terminal dimerisation" evidence="6">
    <location>
        <begin position="39"/>
        <end position="90"/>
    </location>
</feature>
<sequence length="107" mass="12405">MELKVPHILVEEKNSPDLFDLINKVANNEIVANVEKNKVDLYLEDGCVMDKGDYFKPISWWKDQSLKFHILLRLAIDVLAIPITCVVSEDGCVMDKGDYFKHQYLMF</sequence>
<dbReference type="GO" id="GO:0005634">
    <property type="term" value="C:nucleus"/>
    <property type="evidence" value="ECO:0007669"/>
    <property type="project" value="UniProtKB-SubCell"/>
</dbReference>
<dbReference type="GO" id="GO:0046983">
    <property type="term" value="F:protein dimerization activity"/>
    <property type="evidence" value="ECO:0007669"/>
    <property type="project" value="InterPro"/>
</dbReference>
<evidence type="ECO:0000259" key="6">
    <source>
        <dbReference type="Pfam" id="PF05699"/>
    </source>
</evidence>
<dbReference type="InterPro" id="IPR008906">
    <property type="entry name" value="HATC_C_dom"/>
</dbReference>
<dbReference type="GO" id="GO:0008270">
    <property type="term" value="F:zinc ion binding"/>
    <property type="evidence" value="ECO:0007669"/>
    <property type="project" value="UniProtKB-KW"/>
</dbReference>
<protein>
    <recommendedName>
        <fullName evidence="6">HAT C-terminal dimerisation domain-containing protein</fullName>
    </recommendedName>
</protein>
<name>A0A6A3BYT1_HIBSY</name>
<evidence type="ECO:0000256" key="2">
    <source>
        <dbReference type="ARBA" id="ARBA00022723"/>
    </source>
</evidence>
<dbReference type="PANTHER" id="PTHR46481">
    <property type="entry name" value="ZINC FINGER BED DOMAIN-CONTAINING PROTEIN 4"/>
    <property type="match status" value="1"/>
</dbReference>
<keyword evidence="4" id="KW-0862">Zinc</keyword>
<comment type="caution">
    <text evidence="7">The sequence shown here is derived from an EMBL/GenBank/DDBJ whole genome shotgun (WGS) entry which is preliminary data.</text>
</comment>
<evidence type="ECO:0000256" key="1">
    <source>
        <dbReference type="ARBA" id="ARBA00004123"/>
    </source>
</evidence>
<dbReference type="PANTHER" id="PTHR46481:SF10">
    <property type="entry name" value="ZINC FINGER BED DOMAIN-CONTAINING PROTEIN 39"/>
    <property type="match status" value="1"/>
</dbReference>